<feature type="domain" description="KNTC1 second ARM-repeats" evidence="1">
    <location>
        <begin position="1"/>
        <end position="116"/>
    </location>
</feature>
<dbReference type="GO" id="GO:1903394">
    <property type="term" value="P:protein localization to kinetochore involved in kinetochore assembly"/>
    <property type="evidence" value="ECO:0007669"/>
    <property type="project" value="TreeGrafter"/>
</dbReference>
<dbReference type="InterPro" id="IPR052802">
    <property type="entry name" value="KNTC1"/>
</dbReference>
<reference evidence="2" key="2">
    <citation type="submission" date="2025-09" db="UniProtKB">
        <authorList>
            <consortium name="Ensembl"/>
        </authorList>
    </citation>
    <scope>IDENTIFICATION</scope>
</reference>
<keyword evidence="3" id="KW-1185">Reference proteome</keyword>
<dbReference type="GeneTree" id="ENSGT00390000007883"/>
<dbReference type="GO" id="GO:1990423">
    <property type="term" value="C:RZZ complex"/>
    <property type="evidence" value="ECO:0007669"/>
    <property type="project" value="TreeGrafter"/>
</dbReference>
<sequence>MLKAVVPWSKAMEQLVQKYLHMEHPKVKLLQESYQFMEIKELLRGYGLRNLNLAVDQDTQTLVMFILKKDLASSFKDAMKVVKMYHIPPEPIYLYRMIQLVLSERGEESLELLYSLSVSMALSTGRRFVSRVMIELEYPLYLKDPTLTDNLETRETLLTRHCVQVLTFMVAHTDDHTRSELKQQLHTLDSIAKLQNNFKVFLSCSKYDDHTCRHALLTSTIGAFFTNPTDESIPAPHGNGPRHGPILCSSLEKLVYFGSLLSFEEVEVVGEIVLHAFSLGKVEMGLRLCRALPESHRGDGVARVLMSAGLTLCKMLERDELVEVSSDLNLPLEILELSRLALCFCSPDQLLECAELCDIARIAAAVYEQCQTEDLLLSDKTLGANVDQFVYETFAFEDEFKEDSIVLNASQTIPVVYEITNIIGPQLPHIGE</sequence>
<reference evidence="2" key="1">
    <citation type="submission" date="2025-08" db="UniProtKB">
        <authorList>
            <consortium name="Ensembl"/>
        </authorList>
    </citation>
    <scope>IDENTIFICATION</scope>
</reference>
<evidence type="ECO:0000313" key="2">
    <source>
        <dbReference type="Ensembl" id="ENSEBUP00000008191.1"/>
    </source>
</evidence>
<protein>
    <recommendedName>
        <fullName evidence="1">KNTC1 second ARM-repeats domain-containing protein</fullName>
    </recommendedName>
</protein>
<dbReference type="PANTHER" id="PTHR15688:SF1">
    <property type="entry name" value="KINETOCHORE-ASSOCIATED PROTEIN 1"/>
    <property type="match status" value="1"/>
</dbReference>
<evidence type="ECO:0000259" key="1">
    <source>
        <dbReference type="Pfam" id="PF24516"/>
    </source>
</evidence>
<organism evidence="2 3">
    <name type="scientific">Eptatretus burgeri</name>
    <name type="common">Inshore hagfish</name>
    <dbReference type="NCBI Taxonomy" id="7764"/>
    <lineage>
        <taxon>Eukaryota</taxon>
        <taxon>Metazoa</taxon>
        <taxon>Chordata</taxon>
        <taxon>Craniata</taxon>
        <taxon>Vertebrata</taxon>
        <taxon>Cyclostomata</taxon>
        <taxon>Myxini</taxon>
        <taxon>Myxiniformes</taxon>
        <taxon>Myxinidae</taxon>
        <taxon>Eptatretinae</taxon>
        <taxon>Eptatretus</taxon>
    </lineage>
</organism>
<evidence type="ECO:0000313" key="3">
    <source>
        <dbReference type="Proteomes" id="UP000694388"/>
    </source>
</evidence>
<dbReference type="GO" id="GO:0031267">
    <property type="term" value="F:small GTPase binding"/>
    <property type="evidence" value="ECO:0007669"/>
    <property type="project" value="TreeGrafter"/>
</dbReference>
<dbReference type="GO" id="GO:0007094">
    <property type="term" value="P:mitotic spindle assembly checkpoint signaling"/>
    <property type="evidence" value="ECO:0007669"/>
    <property type="project" value="TreeGrafter"/>
</dbReference>
<dbReference type="Pfam" id="PF24516">
    <property type="entry name" value="ARM_KNTC1_2nd"/>
    <property type="match status" value="1"/>
</dbReference>
<dbReference type="GO" id="GO:0005828">
    <property type="term" value="C:kinetochore microtubule"/>
    <property type="evidence" value="ECO:0007669"/>
    <property type="project" value="TreeGrafter"/>
</dbReference>
<accession>A0A8C4Q0M0</accession>
<dbReference type="GO" id="GO:0005737">
    <property type="term" value="C:cytoplasm"/>
    <property type="evidence" value="ECO:0007669"/>
    <property type="project" value="TreeGrafter"/>
</dbReference>
<dbReference type="PANTHER" id="PTHR15688">
    <property type="entry name" value="KINETOCHORE-ASSOCIATED PROTEIN 1"/>
    <property type="match status" value="1"/>
</dbReference>
<dbReference type="Proteomes" id="UP000694388">
    <property type="component" value="Unplaced"/>
</dbReference>
<proteinExistence type="predicted"/>
<dbReference type="AlphaFoldDB" id="A0A8C4Q0M0"/>
<dbReference type="InterPro" id="IPR055404">
    <property type="entry name" value="ARM_KNTC1_2nd"/>
</dbReference>
<dbReference type="GO" id="GO:0000070">
    <property type="term" value="P:mitotic sister chromatid segregation"/>
    <property type="evidence" value="ECO:0007669"/>
    <property type="project" value="TreeGrafter"/>
</dbReference>
<dbReference type="Ensembl" id="ENSEBUT00000008686.1">
    <property type="protein sequence ID" value="ENSEBUP00000008191.1"/>
    <property type="gene ID" value="ENSEBUG00000005322.1"/>
</dbReference>
<name>A0A8C4Q0M0_EPTBU</name>